<reference evidence="9" key="1">
    <citation type="submission" date="2025-08" db="UniProtKB">
        <authorList>
            <consortium name="RefSeq"/>
        </authorList>
    </citation>
    <scope>IDENTIFICATION</scope>
    <source>
        <tissue evidence="9">Muscle</tissue>
    </source>
</reference>
<dbReference type="InterPro" id="IPR036465">
    <property type="entry name" value="vWFA_dom_sf"/>
</dbReference>
<evidence type="ECO:0000313" key="9">
    <source>
        <dbReference type="RefSeq" id="XP_013774966.1"/>
    </source>
</evidence>
<accession>A0ABM1B512</accession>
<proteinExistence type="inferred from homology"/>
<dbReference type="RefSeq" id="XP_013774966.1">
    <property type="nucleotide sequence ID" value="XM_013919512.2"/>
</dbReference>
<evidence type="ECO:0000256" key="1">
    <source>
        <dbReference type="ARBA" id="ARBA00004496"/>
    </source>
</evidence>
<evidence type="ECO:0000256" key="4">
    <source>
        <dbReference type="ARBA" id="ARBA00022723"/>
    </source>
</evidence>
<dbReference type="InterPro" id="IPR008858">
    <property type="entry name" value="TROVE_dom"/>
</dbReference>
<keyword evidence="6" id="KW-0687">Ribonucleoprotein</keyword>
<keyword evidence="3" id="KW-0963">Cytoplasm</keyword>
<sequence length="521" mass="58386">MAENIPNLGHSRLLRFLYIGSETNCYIPGDRKLTLENIHCIDSSSQEAAVKEIIRVAKEGSSVYPDALPFALAVCSQSQNMKVKQAAYSALKEACPTASELFSFVHFAEEVSKPTTGWGRSRRTAVANWYKTDPKRLAALITRVMSHRGWSHKDLFRLVHLKTENKGLAALYKYITHGYEAAEKEFGVADASPQVKDVLEYLKAVHELKHTADEQKAARLIEMHDLNFEHIPTPMLKSKEIWLCLIHRLPVQVLLSQLPRLHRLGFLKHKSPVLKPILERLNSDSTMNDGHLGPLQTFIIAKQLETLQKNPVDKTVLQTYSKLSQLDDTLQTLHLASFKMVPSTGKRYLVAVDVRNSMVHGKKTLGCRYVSPADAACLILMALSRAESGKVTALAFSKDGLKDIEINNKMTHNDFFRRLRETPMGPVNVAAPLQWAQEKKKTFDVILVCTANQIQSGDVHPADAFKEYRLNLKLPQARFIVCAFSSGEFSLAPPDEPGMLDIAGFSEKVLQVIQDFARGVF</sequence>
<evidence type="ECO:0000259" key="7">
    <source>
        <dbReference type="PROSITE" id="PS50988"/>
    </source>
</evidence>
<dbReference type="GeneID" id="106459844"/>
<name>A0ABM1B512_LIMPO</name>
<gene>
    <name evidence="9" type="primary">LOC106459844</name>
</gene>
<keyword evidence="4" id="KW-0479">Metal-binding</keyword>
<protein>
    <submittedName>
        <fullName evidence="9">60 kDa SS-A/Ro ribonucleoprotein-like</fullName>
    </submittedName>
</protein>
<dbReference type="Proteomes" id="UP000694941">
    <property type="component" value="Unplaced"/>
</dbReference>
<evidence type="ECO:0000256" key="3">
    <source>
        <dbReference type="ARBA" id="ARBA00022490"/>
    </source>
</evidence>
<dbReference type="InterPro" id="IPR056800">
    <property type="entry name" value="vWA_Ro60"/>
</dbReference>
<dbReference type="PANTHER" id="PTHR14202">
    <property type="entry name" value="60 KDA RIBONUCLEOPROTEIN SSA/RO"/>
    <property type="match status" value="1"/>
</dbReference>
<evidence type="ECO:0000256" key="6">
    <source>
        <dbReference type="ARBA" id="ARBA00023274"/>
    </source>
</evidence>
<dbReference type="Gene3D" id="3.40.50.410">
    <property type="entry name" value="von Willebrand factor, type A domain"/>
    <property type="match status" value="1"/>
</dbReference>
<dbReference type="InterPro" id="IPR040322">
    <property type="entry name" value="TROVE2"/>
</dbReference>
<dbReference type="InterPro" id="IPR037214">
    <property type="entry name" value="TROVE_dom_sf"/>
</dbReference>
<dbReference type="SUPFAM" id="SSF140864">
    <property type="entry name" value="TROVE domain-like"/>
    <property type="match status" value="1"/>
</dbReference>
<keyword evidence="5" id="KW-0694">RNA-binding</keyword>
<evidence type="ECO:0000313" key="8">
    <source>
        <dbReference type="Proteomes" id="UP000694941"/>
    </source>
</evidence>
<keyword evidence="8" id="KW-1185">Reference proteome</keyword>
<dbReference type="Pfam" id="PF05731">
    <property type="entry name" value="TROVE"/>
    <property type="match status" value="1"/>
</dbReference>
<dbReference type="Pfam" id="PF25045">
    <property type="entry name" value="vWA_Ro60"/>
    <property type="match status" value="1"/>
</dbReference>
<evidence type="ECO:0000256" key="2">
    <source>
        <dbReference type="ARBA" id="ARBA00007814"/>
    </source>
</evidence>
<feature type="domain" description="TROVE" evidence="7">
    <location>
        <begin position="1"/>
        <end position="346"/>
    </location>
</feature>
<organism evidence="8 9">
    <name type="scientific">Limulus polyphemus</name>
    <name type="common">Atlantic horseshoe crab</name>
    <dbReference type="NCBI Taxonomy" id="6850"/>
    <lineage>
        <taxon>Eukaryota</taxon>
        <taxon>Metazoa</taxon>
        <taxon>Ecdysozoa</taxon>
        <taxon>Arthropoda</taxon>
        <taxon>Chelicerata</taxon>
        <taxon>Merostomata</taxon>
        <taxon>Xiphosura</taxon>
        <taxon>Limulidae</taxon>
        <taxon>Limulus</taxon>
    </lineage>
</organism>
<dbReference type="PROSITE" id="PS50988">
    <property type="entry name" value="TROVE"/>
    <property type="match status" value="1"/>
</dbReference>
<comment type="similarity">
    <text evidence="2">Belongs to the Ro 60 kDa family.</text>
</comment>
<evidence type="ECO:0000256" key="5">
    <source>
        <dbReference type="ARBA" id="ARBA00022884"/>
    </source>
</evidence>
<comment type="subcellular location">
    <subcellularLocation>
        <location evidence="1">Cytoplasm</location>
    </subcellularLocation>
</comment>
<dbReference type="SUPFAM" id="SSF53300">
    <property type="entry name" value="vWA-like"/>
    <property type="match status" value="1"/>
</dbReference>
<dbReference type="PANTHER" id="PTHR14202:SF0">
    <property type="entry name" value="RNA-BINDING PROTEIN RO60"/>
    <property type="match status" value="1"/>
</dbReference>